<dbReference type="EMBL" id="JARAKH010000011">
    <property type="protein sequence ID" value="KAK8399737.1"/>
    <property type="molecule type" value="Genomic_DNA"/>
</dbReference>
<feature type="compositionally biased region" description="Polar residues" evidence="1">
    <location>
        <begin position="10"/>
        <end position="32"/>
    </location>
</feature>
<dbReference type="AlphaFoldDB" id="A0AAW0UNJ2"/>
<name>A0AAW0UNJ2_SCYPA</name>
<dbReference type="Proteomes" id="UP001487740">
    <property type="component" value="Unassembled WGS sequence"/>
</dbReference>
<feature type="region of interest" description="Disordered" evidence="1">
    <location>
        <begin position="1"/>
        <end position="32"/>
    </location>
</feature>
<comment type="caution">
    <text evidence="2">The sequence shown here is derived from an EMBL/GenBank/DDBJ whole genome shotgun (WGS) entry which is preliminary data.</text>
</comment>
<protein>
    <submittedName>
        <fullName evidence="2">Uncharacterized protein</fullName>
    </submittedName>
</protein>
<sequence length="80" mass="8219">MLGDDDLPGTETTHSSDVGGANSASNVSTPNCSSWDIVVGHCRWSTPSAYGDEADTCTRSDGDAAPVELCNPPGLYEIGS</sequence>
<keyword evidence="3" id="KW-1185">Reference proteome</keyword>
<proteinExistence type="predicted"/>
<accession>A0AAW0UNJ2</accession>
<gene>
    <name evidence="2" type="ORF">O3P69_003631</name>
</gene>
<reference evidence="2 3" key="1">
    <citation type="submission" date="2023-03" db="EMBL/GenBank/DDBJ databases">
        <title>High-quality genome of Scylla paramamosain provides insights in environmental adaptation.</title>
        <authorList>
            <person name="Zhang L."/>
        </authorList>
    </citation>
    <scope>NUCLEOTIDE SEQUENCE [LARGE SCALE GENOMIC DNA]</scope>
    <source>
        <strain evidence="2">LZ_2023a</strain>
        <tissue evidence="2">Muscle</tissue>
    </source>
</reference>
<evidence type="ECO:0000256" key="1">
    <source>
        <dbReference type="SAM" id="MobiDB-lite"/>
    </source>
</evidence>
<evidence type="ECO:0000313" key="3">
    <source>
        <dbReference type="Proteomes" id="UP001487740"/>
    </source>
</evidence>
<evidence type="ECO:0000313" key="2">
    <source>
        <dbReference type="EMBL" id="KAK8399737.1"/>
    </source>
</evidence>
<organism evidence="2 3">
    <name type="scientific">Scylla paramamosain</name>
    <name type="common">Mud crab</name>
    <dbReference type="NCBI Taxonomy" id="85552"/>
    <lineage>
        <taxon>Eukaryota</taxon>
        <taxon>Metazoa</taxon>
        <taxon>Ecdysozoa</taxon>
        <taxon>Arthropoda</taxon>
        <taxon>Crustacea</taxon>
        <taxon>Multicrustacea</taxon>
        <taxon>Malacostraca</taxon>
        <taxon>Eumalacostraca</taxon>
        <taxon>Eucarida</taxon>
        <taxon>Decapoda</taxon>
        <taxon>Pleocyemata</taxon>
        <taxon>Brachyura</taxon>
        <taxon>Eubrachyura</taxon>
        <taxon>Portunoidea</taxon>
        <taxon>Portunidae</taxon>
        <taxon>Portuninae</taxon>
        <taxon>Scylla</taxon>
    </lineage>
</organism>